<dbReference type="InterPro" id="IPR024607">
    <property type="entry name" value="Sulfatase_CS"/>
</dbReference>
<dbReference type="InterPro" id="IPR050738">
    <property type="entry name" value="Sulfatase"/>
</dbReference>
<dbReference type="KEGG" id="puo:RZN69_11860"/>
<evidence type="ECO:0000256" key="4">
    <source>
        <dbReference type="ARBA" id="ARBA00022837"/>
    </source>
</evidence>
<gene>
    <name evidence="6" type="ORF">RZN69_11860</name>
</gene>
<dbReference type="SUPFAM" id="SSF53649">
    <property type="entry name" value="Alkaline phosphatase-like"/>
    <property type="match status" value="1"/>
</dbReference>
<keyword evidence="7" id="KW-1185">Reference proteome</keyword>
<dbReference type="GO" id="GO:0046872">
    <property type="term" value="F:metal ion binding"/>
    <property type="evidence" value="ECO:0007669"/>
    <property type="project" value="UniProtKB-KW"/>
</dbReference>
<evidence type="ECO:0000256" key="1">
    <source>
        <dbReference type="ARBA" id="ARBA00008779"/>
    </source>
</evidence>
<dbReference type="RefSeq" id="WP_317831156.1">
    <property type="nucleotide sequence ID" value="NZ_CP136920.1"/>
</dbReference>
<protein>
    <submittedName>
        <fullName evidence="6">Arylsulfatase</fullName>
    </submittedName>
</protein>
<comment type="similarity">
    <text evidence="1">Belongs to the sulfatase family.</text>
</comment>
<dbReference type="PANTHER" id="PTHR42693:SF53">
    <property type="entry name" value="ENDO-4-O-SULFATASE"/>
    <property type="match status" value="1"/>
</dbReference>
<dbReference type="Gene3D" id="3.30.1120.10">
    <property type="match status" value="1"/>
</dbReference>
<feature type="domain" description="Sulfatase N-terminal" evidence="5">
    <location>
        <begin position="32"/>
        <end position="346"/>
    </location>
</feature>
<proteinExistence type="inferred from homology"/>
<evidence type="ECO:0000259" key="5">
    <source>
        <dbReference type="Pfam" id="PF00884"/>
    </source>
</evidence>
<dbReference type="InterPro" id="IPR000917">
    <property type="entry name" value="Sulfatase_N"/>
</dbReference>
<dbReference type="PROSITE" id="PS00523">
    <property type="entry name" value="SULFATASE_1"/>
    <property type="match status" value="1"/>
</dbReference>
<name>A0AAQ3L8M7_9BACT</name>
<evidence type="ECO:0000256" key="3">
    <source>
        <dbReference type="ARBA" id="ARBA00022801"/>
    </source>
</evidence>
<evidence type="ECO:0000313" key="6">
    <source>
        <dbReference type="EMBL" id="WOO39310.1"/>
    </source>
</evidence>
<dbReference type="PANTHER" id="PTHR42693">
    <property type="entry name" value="ARYLSULFATASE FAMILY MEMBER"/>
    <property type="match status" value="1"/>
</dbReference>
<evidence type="ECO:0000313" key="7">
    <source>
        <dbReference type="Proteomes" id="UP001304300"/>
    </source>
</evidence>
<sequence>MTAAGTAFLIGITTFVLFNIGMANSTTTNKQPNIVIVITDDQGYGDLGCEGNPILKTPNIDAFHEQAVRLTDFHVGPTCAPTRAGLLTGLHSGSVGVWHTIGGRSIVREKALMLPQALKNAGYRTGLFGKWHLGDNYPYRPQDRGFEEVITHGGGGIGQQPDHWGNDYFDDVYEVNGEPKQFEGYCTDVWFNQALDFIEENKDEPFFCYLAPNAPHGPYNVPAKYFEEYEGSIEDYVARFYGMITNIDDNFARLRTRLAELGLEENTILIFMTDNGSSCSLTDKEGFPRDGFNAGLRGGKGSAYDGGHRVPVYIRWPKGDIGGGHDVSELSAHIDMMPTLLDLCDIELTDNMDFHGKSLEPLLKDPDADWGERSVITESQRVLTPIKWRQSCVMTNRWRLIEGKELYDMSTDKGQRHDVSNDHPEVVEKLRKDYEDWWDLVYLDADDPIPFPLGAKDGPGEVRLNCMDWRYPEAQDDVPWHQGQIREGVPMIGYWEIDVKDSGRYRFELRRWPREADYETGHGFEGNDIEWNEVETDPWYRNWYKDGTALAIDTATLQVGDQTQVVPVDLQASSTIIEMDLPEGLNSLSATFNGADDLELGAYYVYVNKVEAGSS</sequence>
<reference evidence="6 7" key="1">
    <citation type="submission" date="2023-10" db="EMBL/GenBank/DDBJ databases">
        <title>Rubellicoccus peritrichatus gen. nov., sp. nov., isolated from an algae of coral reef tank.</title>
        <authorList>
            <person name="Luo J."/>
        </authorList>
    </citation>
    <scope>NUCLEOTIDE SEQUENCE [LARGE SCALE GENOMIC DNA]</scope>
    <source>
        <strain evidence="6 7">CR14</strain>
    </source>
</reference>
<evidence type="ECO:0000256" key="2">
    <source>
        <dbReference type="ARBA" id="ARBA00022723"/>
    </source>
</evidence>
<dbReference type="InterPro" id="IPR017850">
    <property type="entry name" value="Alkaline_phosphatase_core_sf"/>
</dbReference>
<dbReference type="Proteomes" id="UP001304300">
    <property type="component" value="Chromosome"/>
</dbReference>
<dbReference type="Pfam" id="PF00884">
    <property type="entry name" value="Sulfatase"/>
    <property type="match status" value="1"/>
</dbReference>
<dbReference type="Gene3D" id="3.40.720.10">
    <property type="entry name" value="Alkaline Phosphatase, subunit A"/>
    <property type="match status" value="1"/>
</dbReference>
<dbReference type="CDD" id="cd16146">
    <property type="entry name" value="ARS_like"/>
    <property type="match status" value="1"/>
</dbReference>
<dbReference type="GO" id="GO:0004065">
    <property type="term" value="F:arylsulfatase activity"/>
    <property type="evidence" value="ECO:0007669"/>
    <property type="project" value="TreeGrafter"/>
</dbReference>
<keyword evidence="3" id="KW-0378">Hydrolase</keyword>
<keyword evidence="2" id="KW-0479">Metal-binding</keyword>
<organism evidence="6 7">
    <name type="scientific">Rubellicoccus peritrichatus</name>
    <dbReference type="NCBI Taxonomy" id="3080537"/>
    <lineage>
        <taxon>Bacteria</taxon>
        <taxon>Pseudomonadati</taxon>
        <taxon>Verrucomicrobiota</taxon>
        <taxon>Opitutia</taxon>
        <taxon>Puniceicoccales</taxon>
        <taxon>Cerasicoccaceae</taxon>
        <taxon>Rubellicoccus</taxon>
    </lineage>
</organism>
<keyword evidence="4" id="KW-0106">Calcium</keyword>
<dbReference type="EMBL" id="CP136920">
    <property type="protein sequence ID" value="WOO39310.1"/>
    <property type="molecule type" value="Genomic_DNA"/>
</dbReference>
<dbReference type="FunFam" id="3.40.720.10:FF:000070">
    <property type="entry name" value="Arylsulfatase A"/>
    <property type="match status" value="1"/>
</dbReference>
<dbReference type="AlphaFoldDB" id="A0AAQ3L8M7"/>
<accession>A0AAQ3L8M7</accession>